<evidence type="ECO:0000313" key="3">
    <source>
        <dbReference type="EMBL" id="CAA9314470.1"/>
    </source>
</evidence>
<keyword evidence="1" id="KW-0472">Membrane</keyword>
<dbReference type="InterPro" id="IPR012495">
    <property type="entry name" value="TadE-like_dom"/>
</dbReference>
<keyword evidence="1" id="KW-0812">Transmembrane</keyword>
<name>A0A6J4KYA1_9ACTN</name>
<evidence type="ECO:0000259" key="2">
    <source>
        <dbReference type="Pfam" id="PF07811"/>
    </source>
</evidence>
<proteinExistence type="predicted"/>
<dbReference type="EMBL" id="CADCUH010000003">
    <property type="protein sequence ID" value="CAA9314470.1"/>
    <property type="molecule type" value="Genomic_DNA"/>
</dbReference>
<keyword evidence="1" id="KW-1133">Transmembrane helix</keyword>
<protein>
    <recommendedName>
        <fullName evidence="2">TadE-like domain-containing protein</fullName>
    </recommendedName>
</protein>
<reference evidence="3" key="1">
    <citation type="submission" date="2020-02" db="EMBL/GenBank/DDBJ databases">
        <authorList>
            <person name="Meier V. D."/>
        </authorList>
    </citation>
    <scope>NUCLEOTIDE SEQUENCE</scope>
    <source>
        <strain evidence="3">AVDCRST_MAG36</strain>
    </source>
</reference>
<dbReference type="AlphaFoldDB" id="A0A6J4KYA1"/>
<gene>
    <name evidence="3" type="ORF">AVDCRST_MAG36-32</name>
</gene>
<feature type="domain" description="TadE-like" evidence="2">
    <location>
        <begin position="20"/>
        <end position="62"/>
    </location>
</feature>
<dbReference type="Pfam" id="PF07811">
    <property type="entry name" value="TadE"/>
    <property type="match status" value="1"/>
</dbReference>
<feature type="transmembrane region" description="Helical" evidence="1">
    <location>
        <begin position="21"/>
        <end position="45"/>
    </location>
</feature>
<sequence>MSRVLGAVRLTRRRTPDDRGAAVVDFVLVLVVVLPLVLGLLQLGLVLHVRNTLTAAASEGARYAATVDRSPGAGAERTRSQIRAALAGRFAQQVSARPVSIDGVAGVEVEVRAEVPPLGLWGPAVPLRLTGHAVEEVVP</sequence>
<accession>A0A6J4KYA1</accession>
<organism evidence="3">
    <name type="scientific">uncultured Nocardioidaceae bacterium</name>
    <dbReference type="NCBI Taxonomy" id="253824"/>
    <lineage>
        <taxon>Bacteria</taxon>
        <taxon>Bacillati</taxon>
        <taxon>Actinomycetota</taxon>
        <taxon>Actinomycetes</taxon>
        <taxon>Propionibacteriales</taxon>
        <taxon>Nocardioidaceae</taxon>
        <taxon>environmental samples</taxon>
    </lineage>
</organism>
<evidence type="ECO:0000256" key="1">
    <source>
        <dbReference type="SAM" id="Phobius"/>
    </source>
</evidence>